<feature type="transmembrane region" description="Helical" evidence="5">
    <location>
        <begin position="337"/>
        <end position="356"/>
    </location>
</feature>
<evidence type="ECO:0000256" key="3">
    <source>
        <dbReference type="ARBA" id="ARBA00022989"/>
    </source>
</evidence>
<comment type="caution">
    <text evidence="7">The sequence shown here is derived from an EMBL/GenBank/DDBJ whole genome shotgun (WGS) entry which is preliminary data.</text>
</comment>
<proteinExistence type="predicted"/>
<evidence type="ECO:0000313" key="8">
    <source>
        <dbReference type="Proteomes" id="UP000028542"/>
    </source>
</evidence>
<feature type="transmembrane region" description="Helical" evidence="5">
    <location>
        <begin position="363"/>
        <end position="382"/>
    </location>
</feature>
<keyword evidence="2 5" id="KW-0812">Transmembrane</keyword>
<dbReference type="GO" id="GO:0016020">
    <property type="term" value="C:membrane"/>
    <property type="evidence" value="ECO:0007669"/>
    <property type="project" value="UniProtKB-SubCell"/>
</dbReference>
<dbReference type="InterPro" id="IPR013525">
    <property type="entry name" value="ABC2_TM"/>
</dbReference>
<protein>
    <recommendedName>
        <fullName evidence="6">ABC-2 type transporter transmembrane domain-containing protein</fullName>
    </recommendedName>
</protein>
<keyword evidence="4 5" id="KW-0472">Membrane</keyword>
<feature type="domain" description="ABC-2 type transporter transmembrane" evidence="6">
    <location>
        <begin position="29"/>
        <end position="411"/>
    </location>
</feature>
<feature type="transmembrane region" description="Helical" evidence="5">
    <location>
        <begin position="298"/>
        <end position="317"/>
    </location>
</feature>
<reference evidence="7 8" key="1">
    <citation type="submission" date="2014-07" db="EMBL/GenBank/DDBJ databases">
        <title>Draft genome of Clostridium sulfidigenes 113A isolated from sediments associated with methane hydrate from Krishna Godavari basin.</title>
        <authorList>
            <person name="Honkalas V.S."/>
            <person name="Dabir A.P."/>
            <person name="Arora P."/>
            <person name="Dhakephalkar P.K."/>
        </authorList>
    </citation>
    <scope>NUCLEOTIDE SEQUENCE [LARGE SCALE GENOMIC DNA]</scope>
    <source>
        <strain evidence="7 8">113A</strain>
    </source>
</reference>
<keyword evidence="8" id="KW-1185">Reference proteome</keyword>
<evidence type="ECO:0000256" key="5">
    <source>
        <dbReference type="SAM" id="Phobius"/>
    </source>
</evidence>
<feature type="transmembrane region" description="Helical" evidence="5">
    <location>
        <begin position="29"/>
        <end position="48"/>
    </location>
</feature>
<name>A0A084JHD2_9CLOT</name>
<feature type="transmembrane region" description="Helical" evidence="5">
    <location>
        <begin position="394"/>
        <end position="419"/>
    </location>
</feature>
<dbReference type="GO" id="GO:0140359">
    <property type="term" value="F:ABC-type transporter activity"/>
    <property type="evidence" value="ECO:0007669"/>
    <property type="project" value="InterPro"/>
</dbReference>
<keyword evidence="3 5" id="KW-1133">Transmembrane helix</keyword>
<accession>A0A084JHD2</accession>
<dbReference type="STRING" id="318464.IO99_02885"/>
<organism evidence="7 8">
    <name type="scientific">Clostridium sulfidigenes</name>
    <dbReference type="NCBI Taxonomy" id="318464"/>
    <lineage>
        <taxon>Bacteria</taxon>
        <taxon>Bacillati</taxon>
        <taxon>Bacillota</taxon>
        <taxon>Clostridia</taxon>
        <taxon>Eubacteriales</taxon>
        <taxon>Clostridiaceae</taxon>
        <taxon>Clostridium</taxon>
    </lineage>
</organism>
<dbReference type="Proteomes" id="UP000028542">
    <property type="component" value="Unassembled WGS sequence"/>
</dbReference>
<evidence type="ECO:0000256" key="2">
    <source>
        <dbReference type="ARBA" id="ARBA00022692"/>
    </source>
</evidence>
<evidence type="ECO:0000259" key="6">
    <source>
        <dbReference type="Pfam" id="PF12698"/>
    </source>
</evidence>
<dbReference type="AlphaFoldDB" id="A0A084JHD2"/>
<feature type="transmembrane region" description="Helical" evidence="5">
    <location>
        <begin position="245"/>
        <end position="278"/>
    </location>
</feature>
<sequence>MSMDNFWKVTKFTVAQQVKGKAFKISTTIILIAVLILTSLVNFIPAIFGKDDDSKEATNDIKKIGIETAYYMNDSDLKVDLESGLKVAFPNLNLKKATESRETILEKLKTLEDKMVLVSISNENIGYYVEVITPTSDAVSSEDGQILAETISSILNNSRLIKAGVSQEDLGKLSTPINTQVFTAGDEDDTLEDMIIKMVFPMVACMLLFYIIYFYGYWVASSIVAEKTSRVMELLLTSTKPMELVVGKCVGMGFLAITQFASILLTAYISFIGSGAIVKKFIDTSANIFDISAVLGKIPMIQVVLIILFFILGYVLYAVINALVGATISKLEDLNTAIMPVSFISIIGFYLAYAAIMSPESVIGTIATYVPFSAPFYIPSMILSETVGIVQMGVSLLILIATIVVLTLFTARVYSVVILHTGNRLKIKDLFTIFNNEK</sequence>
<gene>
    <name evidence="7" type="ORF">IO99_02885</name>
</gene>
<evidence type="ECO:0000256" key="4">
    <source>
        <dbReference type="ARBA" id="ARBA00023136"/>
    </source>
</evidence>
<comment type="subcellular location">
    <subcellularLocation>
        <location evidence="1">Membrane</location>
        <topology evidence="1">Multi-pass membrane protein</topology>
    </subcellularLocation>
</comment>
<dbReference type="eggNOG" id="COG1668">
    <property type="taxonomic scope" value="Bacteria"/>
</dbReference>
<evidence type="ECO:0000256" key="1">
    <source>
        <dbReference type="ARBA" id="ARBA00004141"/>
    </source>
</evidence>
<dbReference type="EMBL" id="JPMD01000003">
    <property type="protein sequence ID" value="KEZ88366.1"/>
    <property type="molecule type" value="Genomic_DNA"/>
</dbReference>
<dbReference type="Pfam" id="PF12698">
    <property type="entry name" value="ABC2_membrane_3"/>
    <property type="match status" value="1"/>
</dbReference>
<feature type="transmembrane region" description="Helical" evidence="5">
    <location>
        <begin position="199"/>
        <end position="225"/>
    </location>
</feature>
<evidence type="ECO:0000313" key="7">
    <source>
        <dbReference type="EMBL" id="KEZ88366.1"/>
    </source>
</evidence>